<keyword evidence="2" id="KW-1185">Reference proteome</keyword>
<dbReference type="EMBL" id="FMYP01000068">
    <property type="protein sequence ID" value="SDC98066.1"/>
    <property type="molecule type" value="Genomic_DNA"/>
</dbReference>
<proteinExistence type="predicted"/>
<evidence type="ECO:0000313" key="1">
    <source>
        <dbReference type="EMBL" id="SDC98066.1"/>
    </source>
</evidence>
<evidence type="ECO:0008006" key="3">
    <source>
        <dbReference type="Google" id="ProtNLM"/>
    </source>
</evidence>
<dbReference type="Proteomes" id="UP000199452">
    <property type="component" value="Unassembled WGS sequence"/>
</dbReference>
<protein>
    <recommendedName>
        <fullName evidence="3">DUF4837 domain-containing protein</fullName>
    </recommendedName>
</protein>
<dbReference type="AlphaFoldDB" id="A0A1G6R2D1"/>
<name>A0A1G6R2D1_9BACT</name>
<accession>A0A1G6R2D1</accession>
<organism evidence="1 2">
    <name type="scientific">Williamwhitmania taraxaci</name>
    <dbReference type="NCBI Taxonomy" id="1640674"/>
    <lineage>
        <taxon>Bacteria</taxon>
        <taxon>Pseudomonadati</taxon>
        <taxon>Bacteroidota</taxon>
        <taxon>Bacteroidia</taxon>
        <taxon>Bacteroidales</taxon>
        <taxon>Williamwhitmaniaceae</taxon>
        <taxon>Williamwhitmania</taxon>
    </lineage>
</organism>
<dbReference type="Pfam" id="PF16125">
    <property type="entry name" value="DUF4837"/>
    <property type="match status" value="1"/>
</dbReference>
<dbReference type="OrthoDB" id="1115230at2"/>
<reference evidence="1 2" key="1">
    <citation type="submission" date="2016-09" db="EMBL/GenBank/DDBJ databases">
        <authorList>
            <person name="Capua I."/>
            <person name="De Benedictis P."/>
            <person name="Joannis T."/>
            <person name="Lombin L.H."/>
            <person name="Cattoli G."/>
        </authorList>
    </citation>
    <scope>NUCLEOTIDE SEQUENCE [LARGE SCALE GENOMIC DNA]</scope>
    <source>
        <strain evidence="1 2">A7P-90m</strain>
    </source>
</reference>
<evidence type="ECO:0000313" key="2">
    <source>
        <dbReference type="Proteomes" id="UP000199452"/>
    </source>
</evidence>
<sequence>MKRITWLLALALLVTIGGCKEGKKGKNLLPNPLGAAGDILVVLEKSGGDVDTLWSSIQNVLAEEYPFLPQPEPRFNLVKLPPKFFKGVQAYRNILLLKVDKAIYPEAKMLLRYDAWSSPQVIVTLVGPSPKALSTYILKEREKIVALFEQAERDRQIATNNRLPDLKIQLLLKQKFGISLAMPSGYKVNRKADDFIWISYETPFTSHGIMVYTYPYKSDSTFTKKNLINKRDFYTKKYIPGPSKGSYMITGHFYEPQVTPTMFKERYYAILRGLWEVKNDYMGGPFISFTTLDEANNRIITIEGYVYAPKDEKRNYLRQVESILYSFKLLPNAESKNK</sequence>
<dbReference type="RefSeq" id="WP_092440247.1">
    <property type="nucleotide sequence ID" value="NZ_FMYP01000068.1"/>
</dbReference>
<dbReference type="STRING" id="1640674.SAMN05216323_10687"/>
<dbReference type="InterPro" id="IPR032286">
    <property type="entry name" value="DUF4837"/>
</dbReference>
<dbReference type="PROSITE" id="PS51257">
    <property type="entry name" value="PROKAR_LIPOPROTEIN"/>
    <property type="match status" value="1"/>
</dbReference>
<gene>
    <name evidence="1" type="ORF">SAMN05216323_10687</name>
</gene>